<keyword evidence="1" id="KW-0808">Transferase</keyword>
<dbReference type="Proteomes" id="UP000014139">
    <property type="component" value="Unassembled WGS sequence"/>
</dbReference>
<evidence type="ECO:0000313" key="2">
    <source>
        <dbReference type="Proteomes" id="UP000014139"/>
    </source>
</evidence>
<organism evidence="1 2">
    <name type="scientific">Amycolatopsis vancoresmycina DSM 44592</name>
    <dbReference type="NCBI Taxonomy" id="1292037"/>
    <lineage>
        <taxon>Bacteria</taxon>
        <taxon>Bacillati</taxon>
        <taxon>Actinomycetota</taxon>
        <taxon>Actinomycetes</taxon>
        <taxon>Pseudonocardiales</taxon>
        <taxon>Pseudonocardiaceae</taxon>
        <taxon>Amycolatopsis</taxon>
    </lineage>
</organism>
<name>R1FH95_9PSEU</name>
<accession>R1FH95</accession>
<gene>
    <name evidence="1" type="ORF">H480_42485</name>
</gene>
<dbReference type="EMBL" id="AOUO01000739">
    <property type="protein sequence ID" value="EOD58958.1"/>
    <property type="molecule type" value="Genomic_DNA"/>
</dbReference>
<keyword evidence="2" id="KW-1185">Reference proteome</keyword>
<proteinExistence type="predicted"/>
<reference evidence="1 2" key="1">
    <citation type="submission" date="2013-02" db="EMBL/GenBank/DDBJ databases">
        <title>Draft genome sequence of Amycolatopsis vancoresmycina strain DSM 44592T.</title>
        <authorList>
            <person name="Kumar S."/>
            <person name="Kaur N."/>
            <person name="Kaur C."/>
            <person name="Raghava G.P.S."/>
            <person name="Mayilraj S."/>
        </authorList>
    </citation>
    <scope>NUCLEOTIDE SEQUENCE [LARGE SCALE GENOMIC DNA]</scope>
    <source>
        <strain evidence="1 2">DSM 44592</strain>
    </source>
</reference>
<dbReference type="InterPro" id="IPR036890">
    <property type="entry name" value="HATPase_C_sf"/>
</dbReference>
<sequence>HGLRGMGERAAALGGRCTAGPVDGGFEVRVELPIEGEA</sequence>
<feature type="non-terminal residue" evidence="1">
    <location>
        <position position="1"/>
    </location>
</feature>
<dbReference type="Gene3D" id="3.30.565.10">
    <property type="entry name" value="Histidine kinase-like ATPase, C-terminal domain"/>
    <property type="match status" value="1"/>
</dbReference>
<dbReference type="GO" id="GO:0016301">
    <property type="term" value="F:kinase activity"/>
    <property type="evidence" value="ECO:0007669"/>
    <property type="project" value="UniProtKB-KW"/>
</dbReference>
<evidence type="ECO:0000313" key="1">
    <source>
        <dbReference type="EMBL" id="EOD58958.1"/>
    </source>
</evidence>
<dbReference type="AlphaFoldDB" id="R1FH95"/>
<protein>
    <submittedName>
        <fullName evidence="1">Two-component system histidine kinase</fullName>
    </submittedName>
</protein>
<keyword evidence="1" id="KW-0418">Kinase</keyword>
<comment type="caution">
    <text evidence="1">The sequence shown here is derived from an EMBL/GenBank/DDBJ whole genome shotgun (WGS) entry which is preliminary data.</text>
</comment>